<dbReference type="InterPro" id="IPR015443">
    <property type="entry name" value="Aldose_1-epimerase"/>
</dbReference>
<dbReference type="AlphaFoldDB" id="A0A410DCK8"/>
<dbReference type="InterPro" id="IPR047215">
    <property type="entry name" value="Galactose_mutarotase-like"/>
</dbReference>
<dbReference type="GO" id="GO:0006006">
    <property type="term" value="P:glucose metabolic process"/>
    <property type="evidence" value="ECO:0007669"/>
    <property type="project" value="TreeGrafter"/>
</dbReference>
<reference evidence="10 11" key="1">
    <citation type="submission" date="2018-01" db="EMBL/GenBank/DDBJ databases">
        <title>Complete genome sequencing of Sporolactobacillus terrae DLG3.</title>
        <authorList>
            <person name="Nam Y.-D."/>
            <person name="Kang J."/>
            <person name="Chung W.-H."/>
        </authorList>
    </citation>
    <scope>NUCLEOTIDE SEQUENCE [LARGE SCALE GENOMIC DNA]</scope>
    <source>
        <strain evidence="10 11">DLG3</strain>
    </source>
</reference>
<keyword evidence="11" id="KW-1185">Reference proteome</keyword>
<dbReference type="RefSeq" id="WP_051577938.1">
    <property type="nucleotide sequence ID" value="NZ_AP021853.1"/>
</dbReference>
<proteinExistence type="inferred from homology"/>
<dbReference type="EC" id="5.1.3.3" evidence="5"/>
<dbReference type="InterPro" id="IPR011013">
    <property type="entry name" value="Gal_mutarotase_sf_dom"/>
</dbReference>
<protein>
    <recommendedName>
        <fullName evidence="5">Aldose 1-epimerase</fullName>
        <ecNumber evidence="5">5.1.3.3</ecNumber>
    </recommendedName>
</protein>
<dbReference type="GO" id="GO:0004034">
    <property type="term" value="F:aldose 1-epimerase activity"/>
    <property type="evidence" value="ECO:0007669"/>
    <property type="project" value="UniProtKB-EC"/>
</dbReference>
<evidence type="ECO:0000256" key="7">
    <source>
        <dbReference type="PIRSR" id="PIRSR005096-2"/>
    </source>
</evidence>
<sequence>MKITQATIGSIVDEPITQYTLENDHHVQVVCMSYAATWQGFMVPDQNVKLHNLILRFDDINTYLTNPFHVGNTIGRVGGRLKNSSFAINGIKYHVPANEGPNLIHGGNHGFSSWNWHAAMESSQNAVNVTFSRKIATQDDGFPGNIEVKISYTLDNQNKVTIQFFGQSDADTLFNPMTHVYFNLSDDQETIMNHELQINSLQHVEVDDQKLPTGRLLEHSGTAFDFSKPVMLQKALAQLQKEMGKNQFDDAFKLVGQEHPAVVIRDNASHRQIRVYSNRNGIVMFTANPEVIGKSKEWEASHPYNGVAIEAQTLPDAIHHPEFGDIVLKANQPKVYTVHYQYEEI</sequence>
<evidence type="ECO:0000313" key="9">
    <source>
        <dbReference type="EMBL" id="BBO00408.1"/>
    </source>
</evidence>
<dbReference type="PANTHER" id="PTHR10091:SF0">
    <property type="entry name" value="GALACTOSE MUTAROTASE"/>
    <property type="match status" value="1"/>
</dbReference>
<dbReference type="Proteomes" id="UP000285882">
    <property type="component" value="Chromosome"/>
</dbReference>
<gene>
    <name evidence="9" type="primary">galM3</name>
    <name evidence="10" type="ORF">C0674_15430</name>
    <name evidence="9" type="ORF">St703_31120</name>
</gene>
<evidence type="ECO:0000256" key="6">
    <source>
        <dbReference type="PIRSR" id="PIRSR005096-1"/>
    </source>
</evidence>
<dbReference type="GO" id="GO:0033499">
    <property type="term" value="P:galactose catabolic process via UDP-galactose, Leloir pathway"/>
    <property type="evidence" value="ECO:0007669"/>
    <property type="project" value="TreeGrafter"/>
</dbReference>
<dbReference type="EMBL" id="AP021853">
    <property type="protein sequence ID" value="BBO00408.1"/>
    <property type="molecule type" value="Genomic_DNA"/>
</dbReference>
<evidence type="ECO:0000313" key="11">
    <source>
        <dbReference type="Proteomes" id="UP000285882"/>
    </source>
</evidence>
<dbReference type="Pfam" id="PF01263">
    <property type="entry name" value="Aldose_epim"/>
    <property type="match status" value="1"/>
</dbReference>
<accession>A0A410DCK8</accession>
<dbReference type="PANTHER" id="PTHR10091">
    <property type="entry name" value="ALDOSE-1-EPIMERASE"/>
    <property type="match status" value="1"/>
</dbReference>
<comment type="pathway">
    <text evidence="1 5">Carbohydrate metabolism; hexose metabolism.</text>
</comment>
<evidence type="ECO:0000313" key="10">
    <source>
        <dbReference type="EMBL" id="QAA23869.1"/>
    </source>
</evidence>
<dbReference type="Proteomes" id="UP000326951">
    <property type="component" value="Chromosome"/>
</dbReference>
<dbReference type="Gene3D" id="2.70.98.10">
    <property type="match status" value="1"/>
</dbReference>
<organism evidence="9 12">
    <name type="scientific">Sporolactobacillus terrae</name>
    <dbReference type="NCBI Taxonomy" id="269673"/>
    <lineage>
        <taxon>Bacteria</taxon>
        <taxon>Bacillati</taxon>
        <taxon>Bacillota</taxon>
        <taxon>Bacilli</taxon>
        <taxon>Bacillales</taxon>
        <taxon>Sporolactobacillaceae</taxon>
        <taxon>Sporolactobacillus</taxon>
    </lineage>
</organism>
<dbReference type="InterPro" id="IPR008183">
    <property type="entry name" value="Aldose_1/G6P_1-epimerase"/>
</dbReference>
<feature type="binding site" evidence="8">
    <location>
        <begin position="179"/>
        <end position="181"/>
    </location>
    <ligand>
        <name>beta-D-galactose</name>
        <dbReference type="ChEBI" id="CHEBI:27667"/>
    </ligand>
</feature>
<dbReference type="CDD" id="cd09019">
    <property type="entry name" value="galactose_mutarotase_like"/>
    <property type="match status" value="1"/>
</dbReference>
<evidence type="ECO:0000256" key="5">
    <source>
        <dbReference type="PIRNR" id="PIRNR005096"/>
    </source>
</evidence>
<dbReference type="SUPFAM" id="SSF74650">
    <property type="entry name" value="Galactose mutarotase-like"/>
    <property type="match status" value="1"/>
</dbReference>
<dbReference type="EMBL" id="CP025688">
    <property type="protein sequence ID" value="QAA23869.1"/>
    <property type="molecule type" value="Genomic_DNA"/>
</dbReference>
<feature type="active site" description="Proton donor" evidence="6">
    <location>
        <position position="179"/>
    </location>
</feature>
<evidence type="ECO:0000256" key="4">
    <source>
        <dbReference type="ARBA" id="ARBA00023277"/>
    </source>
</evidence>
<dbReference type="GO" id="GO:0005737">
    <property type="term" value="C:cytoplasm"/>
    <property type="evidence" value="ECO:0007669"/>
    <property type="project" value="TreeGrafter"/>
</dbReference>
<dbReference type="GO" id="GO:0030246">
    <property type="term" value="F:carbohydrate binding"/>
    <property type="evidence" value="ECO:0007669"/>
    <property type="project" value="InterPro"/>
</dbReference>
<name>A0A410DCK8_9BACL</name>
<keyword evidence="4 5" id="KW-0119">Carbohydrate metabolism</keyword>
<reference evidence="9 12" key="2">
    <citation type="submission" date="2019-09" db="EMBL/GenBank/DDBJ databases">
        <title>Complete genome sequence of Sporolactobacillus terrae 70-3.</title>
        <authorList>
            <person name="Tanaka N."/>
            <person name="Shiwa Y."/>
            <person name="Fujita N."/>
            <person name="Tanasupawat S."/>
        </authorList>
    </citation>
    <scope>NUCLEOTIDE SEQUENCE [LARGE SCALE GENOMIC DNA]</scope>
    <source>
        <strain evidence="9 12">70-3</strain>
    </source>
</reference>
<evidence type="ECO:0000256" key="2">
    <source>
        <dbReference type="ARBA" id="ARBA00006206"/>
    </source>
</evidence>
<feature type="binding site" evidence="7">
    <location>
        <position position="249"/>
    </location>
    <ligand>
        <name>beta-D-galactose</name>
        <dbReference type="ChEBI" id="CHEBI:27667"/>
    </ligand>
</feature>
<evidence type="ECO:0000256" key="8">
    <source>
        <dbReference type="PIRSR" id="PIRSR005096-3"/>
    </source>
</evidence>
<evidence type="ECO:0000256" key="3">
    <source>
        <dbReference type="ARBA" id="ARBA00023235"/>
    </source>
</evidence>
<comment type="similarity">
    <text evidence="2 5">Belongs to the aldose epimerase family.</text>
</comment>
<feature type="active site" description="Proton acceptor" evidence="6">
    <location>
        <position position="310"/>
    </location>
</feature>
<comment type="catalytic activity">
    <reaction evidence="5">
        <text>alpha-D-glucose = beta-D-glucose</text>
        <dbReference type="Rhea" id="RHEA:10264"/>
        <dbReference type="ChEBI" id="CHEBI:15903"/>
        <dbReference type="ChEBI" id="CHEBI:17925"/>
        <dbReference type="EC" id="5.1.3.3"/>
    </reaction>
</comment>
<dbReference type="UniPathway" id="UPA00242"/>
<dbReference type="PIRSF" id="PIRSF005096">
    <property type="entry name" value="GALM"/>
    <property type="match status" value="1"/>
</dbReference>
<dbReference type="InterPro" id="IPR014718">
    <property type="entry name" value="GH-type_carb-bd"/>
</dbReference>
<evidence type="ECO:0000256" key="1">
    <source>
        <dbReference type="ARBA" id="ARBA00005028"/>
    </source>
</evidence>
<keyword evidence="3 5" id="KW-0413">Isomerase</keyword>
<evidence type="ECO:0000313" key="12">
    <source>
        <dbReference type="Proteomes" id="UP000326951"/>
    </source>
</evidence>